<gene>
    <name evidence="4" type="ORF">FUG_LOCUS456596</name>
    <name evidence="3" type="ORF">MDCFG202_LOCUS228517</name>
</gene>
<dbReference type="EMBL" id="CAAKMV010000154">
    <property type="protein sequence ID" value="VIO61867.1"/>
    <property type="molecule type" value="Genomic_DNA"/>
</dbReference>
<evidence type="ECO:0000313" key="4">
    <source>
        <dbReference type="EMBL" id="VIO61867.1"/>
    </source>
</evidence>
<name>A0A4E9EHH6_GIBZA</name>
<feature type="coiled-coil region" evidence="1">
    <location>
        <begin position="184"/>
        <end position="218"/>
    </location>
</feature>
<accession>A0A4E9EHH6</accession>
<protein>
    <submittedName>
        <fullName evidence="4">Uncharacterized protein</fullName>
    </submittedName>
</protein>
<keyword evidence="1" id="KW-0175">Coiled coil</keyword>
<dbReference type="EMBL" id="CAJPIJ010000127">
    <property type="protein sequence ID" value="CAG1982436.1"/>
    <property type="molecule type" value="Genomic_DNA"/>
</dbReference>
<dbReference type="Proteomes" id="UP000746612">
    <property type="component" value="Unassembled WGS sequence"/>
</dbReference>
<dbReference type="AlphaFoldDB" id="A0A4E9EHH6"/>
<organism evidence="4">
    <name type="scientific">Gibberella zeae</name>
    <name type="common">Wheat head blight fungus</name>
    <name type="synonym">Fusarium graminearum</name>
    <dbReference type="NCBI Taxonomy" id="5518"/>
    <lineage>
        <taxon>Eukaryota</taxon>
        <taxon>Fungi</taxon>
        <taxon>Dikarya</taxon>
        <taxon>Ascomycota</taxon>
        <taxon>Pezizomycotina</taxon>
        <taxon>Sordariomycetes</taxon>
        <taxon>Hypocreomycetidae</taxon>
        <taxon>Hypocreales</taxon>
        <taxon>Nectriaceae</taxon>
        <taxon>Fusarium</taxon>
    </lineage>
</organism>
<evidence type="ECO:0000313" key="3">
    <source>
        <dbReference type="EMBL" id="CAG1982436.1"/>
    </source>
</evidence>
<evidence type="ECO:0000256" key="2">
    <source>
        <dbReference type="SAM" id="MobiDB-lite"/>
    </source>
</evidence>
<reference evidence="4" key="1">
    <citation type="submission" date="2019-04" db="EMBL/GenBank/DDBJ databases">
        <authorList>
            <person name="Melise S."/>
            <person name="Noan J."/>
            <person name="Okalmin O."/>
        </authorList>
    </citation>
    <scope>NUCLEOTIDE SEQUENCE</scope>
    <source>
        <strain evidence="4">FN9</strain>
    </source>
</reference>
<evidence type="ECO:0000256" key="1">
    <source>
        <dbReference type="SAM" id="Coils"/>
    </source>
</evidence>
<proteinExistence type="predicted"/>
<reference evidence="3" key="2">
    <citation type="submission" date="2021-03" db="EMBL/GenBank/DDBJ databases">
        <authorList>
            <person name="Alouane T."/>
            <person name="Langin T."/>
            <person name="Bonhomme L."/>
        </authorList>
    </citation>
    <scope>NUCLEOTIDE SEQUENCE</scope>
    <source>
        <strain evidence="3">MDC_Fg202</strain>
    </source>
</reference>
<feature type="region of interest" description="Disordered" evidence="2">
    <location>
        <begin position="55"/>
        <end position="83"/>
    </location>
</feature>
<sequence>MTGFPNKNTYVIEEASSGLYTPSLCAWEPSHTNDDKVLPSEVLAGEMSALTLESREHGEVLNAESPADTRSSAGSSSSHEPDEKLYLSKVASLNKDDVRFVEEQEELLCNGTPLNSVSLNDTVNIATLFGTPRKLSNPRLKGDKLIVRLKLRPSILAQFPTKTKPLEKKPTTKPLIREHNAHQLQFLDQLISEQSTELNRLNQERSITMQNIENYERVCSMHLDTLHRSLADACDLGMTSCELKDGDGDSTRLLKDDIQQMRQGVQNWSRILMEAKQDLASKKHQITMIATSLKTLEEERQQLSQWM</sequence>